<evidence type="ECO:0000313" key="3">
    <source>
        <dbReference type="Proteomes" id="UP001203136"/>
    </source>
</evidence>
<dbReference type="EMBL" id="JAQLGM010000038">
    <property type="protein sequence ID" value="MDB2001388.1"/>
    <property type="molecule type" value="Genomic_DNA"/>
</dbReference>
<dbReference type="Proteomes" id="UP001300871">
    <property type="component" value="Unassembled WGS sequence"/>
</dbReference>
<dbReference type="Proteomes" id="UP001203136">
    <property type="component" value="Unassembled WGS sequence"/>
</dbReference>
<protein>
    <submittedName>
        <fullName evidence="1">Cytidylate kinase-like family protein</fullName>
    </submittedName>
</protein>
<dbReference type="RefSeq" id="WP_003510524.1">
    <property type="nucleotide sequence ID" value="NZ_BAABZD010000017.1"/>
</dbReference>
<dbReference type="Pfam" id="PF13189">
    <property type="entry name" value="Cytidylate_kin2"/>
    <property type="match status" value="1"/>
</dbReference>
<dbReference type="SUPFAM" id="SSF52540">
    <property type="entry name" value="P-loop containing nucleoside triphosphate hydrolases"/>
    <property type="match status" value="1"/>
</dbReference>
<dbReference type="GeneID" id="57970650"/>
<organism evidence="1 3">
    <name type="scientific">Clostridium symbiosum</name>
    <name type="common">Bacteroides symbiosus</name>
    <dbReference type="NCBI Taxonomy" id="1512"/>
    <lineage>
        <taxon>Bacteria</taxon>
        <taxon>Bacillati</taxon>
        <taxon>Bacillota</taxon>
        <taxon>Clostridia</taxon>
        <taxon>Lachnospirales</taxon>
        <taxon>Lachnospiraceae</taxon>
        <taxon>Otoolea</taxon>
    </lineage>
</organism>
<dbReference type="EMBL" id="JAINVB010000001">
    <property type="protein sequence ID" value="MCK0086214.1"/>
    <property type="molecule type" value="Genomic_DNA"/>
</dbReference>
<dbReference type="GO" id="GO:0016301">
    <property type="term" value="F:kinase activity"/>
    <property type="evidence" value="ECO:0007669"/>
    <property type="project" value="UniProtKB-KW"/>
</dbReference>
<name>A0AAW5F497_CLOSY</name>
<gene>
    <name evidence="1" type="ORF">K5I21_10110</name>
    <name evidence="2" type="ORF">PM006_14365</name>
</gene>
<dbReference type="InterPro" id="IPR027417">
    <property type="entry name" value="P-loop_NTPase"/>
</dbReference>
<accession>A0AAW5F497</accession>
<reference evidence="1" key="1">
    <citation type="journal article" date="2022" name="Cell Host Microbe">
        <title>Colonization of the live biotherapeutic product VE303 and modulation of the microbiota and metabolites in healthy volunteers.</title>
        <authorList>
            <person name="Dsouza M."/>
            <person name="Menon R."/>
            <person name="Crossette E."/>
            <person name="Bhattarai S.K."/>
            <person name="Schneider J."/>
            <person name="Kim Y.G."/>
            <person name="Reddy S."/>
            <person name="Caballero S."/>
            <person name="Felix C."/>
            <person name="Cornacchione L."/>
            <person name="Hendrickson J."/>
            <person name="Watson A.R."/>
            <person name="Minot S.S."/>
            <person name="Greenfield N."/>
            <person name="Schopf L."/>
            <person name="Szabady R."/>
            <person name="Patarroyo J."/>
            <person name="Smith W."/>
            <person name="Harrison P."/>
            <person name="Kuijper E.J."/>
            <person name="Kelly C.P."/>
            <person name="Olle B."/>
            <person name="Bobilev D."/>
            <person name="Silber J.L."/>
            <person name="Bucci V."/>
            <person name="Roberts B."/>
            <person name="Faith J."/>
            <person name="Norman J.M."/>
        </authorList>
    </citation>
    <scope>NUCLEOTIDE SEQUENCE</scope>
    <source>
        <strain evidence="1">VE303-04</strain>
    </source>
</reference>
<reference evidence="2" key="2">
    <citation type="submission" date="2023-01" db="EMBL/GenBank/DDBJ databases">
        <title>Human gut microbiome strain richness.</title>
        <authorList>
            <person name="Chen-Liaw A."/>
        </authorList>
    </citation>
    <scope>NUCLEOTIDE SEQUENCE</scope>
    <source>
        <strain evidence="2">B1_m1001713B170214d0_201011</strain>
    </source>
</reference>
<dbReference type="Gene3D" id="3.40.50.300">
    <property type="entry name" value="P-loop containing nucleotide triphosphate hydrolases"/>
    <property type="match status" value="1"/>
</dbReference>
<comment type="caution">
    <text evidence="1">The sequence shown here is derived from an EMBL/GenBank/DDBJ whole genome shotgun (WGS) entry which is preliminary data.</text>
</comment>
<evidence type="ECO:0000313" key="1">
    <source>
        <dbReference type="EMBL" id="MCK0086214.1"/>
    </source>
</evidence>
<dbReference type="AlphaFoldDB" id="A0AAW5F497"/>
<proteinExistence type="predicted"/>
<keyword evidence="1" id="KW-0418">Kinase</keyword>
<evidence type="ECO:0000313" key="2">
    <source>
        <dbReference type="EMBL" id="MDB2001388.1"/>
    </source>
</evidence>
<keyword evidence="1" id="KW-0808">Transferase</keyword>
<sequence>MLNNEEQLRELAERIYDLDAEVYAQLGSSLGRVFNRNRESCVDELVNTMLTRPQGHLMRSELALIANMARTIKDKEERKLVMTEYNRILQEVMSLPTSFVSGDIIDPEMAKLNAFNLQDRFSSEDHLIICISWTYGCGGIDVGFKLADKLKINYYDAEIFEAVLKRLEAEKDTVRDSIGYSSNPDLNPNLASAFEQTKSLTLRQRMREFSRYHGLSKKDAIFFNQSDLLCDMARKEDFIIMGRCGDAIMTNNRIPHISIYITAPFEQRVRHTMEIHNGMGEKKARRLLKHLDRQHSHYYNFYTSRRWGNANNYDLCINSASYGIDGTVEFILRMIDRGVKNKK</sequence>